<dbReference type="PANTHER" id="PTHR47613:SF1">
    <property type="entry name" value="SPERM ACROSOME MEMBRANE-ASSOCIATED PROTEIN 4"/>
    <property type="match status" value="1"/>
</dbReference>
<dbReference type="Proteomes" id="UP001046870">
    <property type="component" value="Chromosome 21"/>
</dbReference>
<dbReference type="EMBL" id="JAFDVH010000021">
    <property type="protein sequence ID" value="KAG7457561.1"/>
    <property type="molecule type" value="Genomic_DNA"/>
</dbReference>
<feature type="signal peptide" evidence="10">
    <location>
        <begin position="1"/>
        <end position="20"/>
    </location>
</feature>
<dbReference type="GO" id="GO:0005886">
    <property type="term" value="C:plasma membrane"/>
    <property type="evidence" value="ECO:0007669"/>
    <property type="project" value="UniProtKB-SubCell"/>
</dbReference>
<evidence type="ECO:0000256" key="7">
    <source>
        <dbReference type="ARBA" id="ARBA00023180"/>
    </source>
</evidence>
<dbReference type="Pfam" id="PF00021">
    <property type="entry name" value="UPAR_LY6"/>
    <property type="match status" value="1"/>
</dbReference>
<gene>
    <name evidence="12" type="ORF">MATL_G00228400</name>
</gene>
<dbReference type="InterPro" id="IPR016054">
    <property type="entry name" value="LY6_UPA_recep-like"/>
</dbReference>
<feature type="chain" id="PRO_5038679654" description="UPAR/Ly6 domain-containing protein" evidence="10">
    <location>
        <begin position="21"/>
        <end position="128"/>
    </location>
</feature>
<sequence>MNRVLLSVFAAGMLFAIGQALECYKCEIGFWNLCFTTKTTCAAGEQCFNGVGKAAGFVDIKMKGCLKAADCDKVTSVSFSSNSTLYNMNKTCCATDLCNGSPGLPVVTPLSLTLASATGLLVVTGVLA</sequence>
<organism evidence="12 13">
    <name type="scientific">Megalops atlanticus</name>
    <name type="common">Tarpon</name>
    <name type="synonym">Clupea gigantea</name>
    <dbReference type="NCBI Taxonomy" id="7932"/>
    <lineage>
        <taxon>Eukaryota</taxon>
        <taxon>Metazoa</taxon>
        <taxon>Chordata</taxon>
        <taxon>Craniata</taxon>
        <taxon>Vertebrata</taxon>
        <taxon>Euteleostomi</taxon>
        <taxon>Actinopterygii</taxon>
        <taxon>Neopterygii</taxon>
        <taxon>Teleostei</taxon>
        <taxon>Elopiformes</taxon>
        <taxon>Megalopidae</taxon>
        <taxon>Megalops</taxon>
    </lineage>
</organism>
<dbReference type="PANTHER" id="PTHR47613">
    <property type="entry name" value="SPERM ACROSOME MEMBRANE-ASSOCIATED PROTEIN 4"/>
    <property type="match status" value="1"/>
</dbReference>
<dbReference type="InterPro" id="IPR045860">
    <property type="entry name" value="Snake_toxin-like_sf"/>
</dbReference>
<reference evidence="12" key="1">
    <citation type="submission" date="2021-01" db="EMBL/GenBank/DDBJ databases">
        <authorList>
            <person name="Zahm M."/>
            <person name="Roques C."/>
            <person name="Cabau C."/>
            <person name="Klopp C."/>
            <person name="Donnadieu C."/>
            <person name="Jouanno E."/>
            <person name="Lampietro C."/>
            <person name="Louis A."/>
            <person name="Herpin A."/>
            <person name="Echchiki A."/>
            <person name="Berthelot C."/>
            <person name="Parey E."/>
            <person name="Roest-Crollius H."/>
            <person name="Braasch I."/>
            <person name="Postlethwait J."/>
            <person name="Bobe J."/>
            <person name="Montfort J."/>
            <person name="Bouchez O."/>
            <person name="Begum T."/>
            <person name="Mejri S."/>
            <person name="Adams A."/>
            <person name="Chen W.-J."/>
            <person name="Guiguen Y."/>
        </authorList>
    </citation>
    <scope>NUCLEOTIDE SEQUENCE</scope>
    <source>
        <strain evidence="12">YG-15Mar2019-1</strain>
        <tissue evidence="12">Brain</tissue>
    </source>
</reference>
<evidence type="ECO:0000256" key="5">
    <source>
        <dbReference type="ARBA" id="ARBA00023136"/>
    </source>
</evidence>
<keyword evidence="2" id="KW-1003">Cell membrane</keyword>
<accession>A0A9D3T233</accession>
<feature type="domain" description="UPAR/Ly6" evidence="11">
    <location>
        <begin position="19"/>
        <end position="100"/>
    </location>
</feature>
<comment type="subcellular location">
    <subcellularLocation>
        <location evidence="1">Cell membrane</location>
        <topology evidence="1">Lipid-anchor</topology>
        <topology evidence="1">GPI-anchor</topology>
    </subcellularLocation>
</comment>
<evidence type="ECO:0000256" key="6">
    <source>
        <dbReference type="ARBA" id="ARBA00023157"/>
    </source>
</evidence>
<evidence type="ECO:0000256" key="10">
    <source>
        <dbReference type="SAM" id="SignalP"/>
    </source>
</evidence>
<keyword evidence="6" id="KW-1015">Disulfide bond</keyword>
<evidence type="ECO:0000259" key="11">
    <source>
        <dbReference type="Pfam" id="PF00021"/>
    </source>
</evidence>
<dbReference type="AlphaFoldDB" id="A0A9D3T233"/>
<evidence type="ECO:0000256" key="1">
    <source>
        <dbReference type="ARBA" id="ARBA00004609"/>
    </source>
</evidence>
<comment type="caution">
    <text evidence="12">The sequence shown here is derived from an EMBL/GenBank/DDBJ whole genome shotgun (WGS) entry which is preliminary data.</text>
</comment>
<evidence type="ECO:0000256" key="3">
    <source>
        <dbReference type="ARBA" id="ARBA00022622"/>
    </source>
</evidence>
<evidence type="ECO:0000256" key="2">
    <source>
        <dbReference type="ARBA" id="ARBA00022475"/>
    </source>
</evidence>
<evidence type="ECO:0000256" key="9">
    <source>
        <dbReference type="ARBA" id="ARBA00029446"/>
    </source>
</evidence>
<name>A0A9D3T233_MEGAT</name>
<keyword evidence="4 10" id="KW-0732">Signal</keyword>
<comment type="similarity">
    <text evidence="9">Belongs to the SPACA4/bouncer family.</text>
</comment>
<evidence type="ECO:0000313" key="13">
    <source>
        <dbReference type="Proteomes" id="UP001046870"/>
    </source>
</evidence>
<keyword evidence="7" id="KW-0325">Glycoprotein</keyword>
<keyword evidence="13" id="KW-1185">Reference proteome</keyword>
<dbReference type="SUPFAM" id="SSF57302">
    <property type="entry name" value="Snake toxin-like"/>
    <property type="match status" value="1"/>
</dbReference>
<evidence type="ECO:0000256" key="8">
    <source>
        <dbReference type="ARBA" id="ARBA00023288"/>
    </source>
</evidence>
<dbReference type="Gene3D" id="2.10.60.10">
    <property type="entry name" value="CD59"/>
    <property type="match status" value="1"/>
</dbReference>
<evidence type="ECO:0000256" key="4">
    <source>
        <dbReference type="ARBA" id="ARBA00022729"/>
    </source>
</evidence>
<protein>
    <recommendedName>
        <fullName evidence="11">UPAR/Ly6 domain-containing protein</fullName>
    </recommendedName>
</protein>
<dbReference type="InterPro" id="IPR046354">
    <property type="entry name" value="SPACA4/Bouncer"/>
</dbReference>
<keyword evidence="5" id="KW-0472">Membrane</keyword>
<evidence type="ECO:0000313" key="12">
    <source>
        <dbReference type="EMBL" id="KAG7457561.1"/>
    </source>
</evidence>
<dbReference type="OrthoDB" id="5962859at2759"/>
<proteinExistence type="inferred from homology"/>
<dbReference type="GO" id="GO:0035036">
    <property type="term" value="P:sperm-egg recognition"/>
    <property type="evidence" value="ECO:0007669"/>
    <property type="project" value="TreeGrafter"/>
</dbReference>
<keyword evidence="3" id="KW-0336">GPI-anchor</keyword>
<dbReference type="GO" id="GO:0098552">
    <property type="term" value="C:side of membrane"/>
    <property type="evidence" value="ECO:0007669"/>
    <property type="project" value="UniProtKB-KW"/>
</dbReference>
<keyword evidence="8" id="KW-0449">Lipoprotein</keyword>